<dbReference type="STRING" id="4555.A0A368QJX6"/>
<feature type="compositionally biased region" description="Low complexity" evidence="1">
    <location>
        <begin position="82"/>
        <end position="96"/>
    </location>
</feature>
<feature type="compositionally biased region" description="Low complexity" evidence="1">
    <location>
        <begin position="104"/>
        <end position="117"/>
    </location>
</feature>
<dbReference type="PANTHER" id="PTHR47590">
    <property type="entry name" value="F-BOX/KELCH-REPEAT PROTEIN SKIP25"/>
    <property type="match status" value="1"/>
</dbReference>
<reference evidence="2" key="2">
    <citation type="submission" date="2015-07" db="EMBL/GenBank/DDBJ databases">
        <authorList>
            <person name="Noorani M."/>
        </authorList>
    </citation>
    <scope>NUCLEOTIDE SEQUENCE</scope>
    <source>
        <strain evidence="2">Yugu1</strain>
    </source>
</reference>
<proteinExistence type="predicted"/>
<dbReference type="PANTHER" id="PTHR47590:SF7">
    <property type="entry name" value="OS06G0711700 PROTEIN"/>
    <property type="match status" value="1"/>
</dbReference>
<reference evidence="2" key="1">
    <citation type="journal article" date="2012" name="Nat. Biotechnol.">
        <title>Reference genome sequence of the model plant Setaria.</title>
        <authorList>
            <person name="Bennetzen J.L."/>
            <person name="Schmutz J."/>
            <person name="Wang H."/>
            <person name="Percifield R."/>
            <person name="Hawkins J."/>
            <person name="Pontaroli A.C."/>
            <person name="Estep M."/>
            <person name="Feng L."/>
            <person name="Vaughn J.N."/>
            <person name="Grimwood J."/>
            <person name="Jenkins J."/>
            <person name="Barry K."/>
            <person name="Lindquist E."/>
            <person name="Hellsten U."/>
            <person name="Deshpande S."/>
            <person name="Wang X."/>
            <person name="Wu X."/>
            <person name="Mitros T."/>
            <person name="Triplett J."/>
            <person name="Yang X."/>
            <person name="Ye C.Y."/>
            <person name="Mauro-Herrera M."/>
            <person name="Wang L."/>
            <person name="Li P."/>
            <person name="Sharma M."/>
            <person name="Sharma R."/>
            <person name="Ronald P.C."/>
            <person name="Panaud O."/>
            <person name="Kellogg E.A."/>
            <person name="Brutnell T.P."/>
            <person name="Doust A.N."/>
            <person name="Tuskan G.A."/>
            <person name="Rokhsar D."/>
            <person name="Devos K.M."/>
        </authorList>
    </citation>
    <scope>NUCLEOTIDE SEQUENCE [LARGE SCALE GENOMIC DNA]</scope>
    <source>
        <strain evidence="2">Yugu1</strain>
    </source>
</reference>
<organism evidence="2">
    <name type="scientific">Setaria italica</name>
    <name type="common">Foxtail millet</name>
    <name type="synonym">Panicum italicum</name>
    <dbReference type="NCBI Taxonomy" id="4555"/>
    <lineage>
        <taxon>Eukaryota</taxon>
        <taxon>Viridiplantae</taxon>
        <taxon>Streptophyta</taxon>
        <taxon>Embryophyta</taxon>
        <taxon>Tracheophyta</taxon>
        <taxon>Spermatophyta</taxon>
        <taxon>Magnoliopsida</taxon>
        <taxon>Liliopsida</taxon>
        <taxon>Poales</taxon>
        <taxon>Poaceae</taxon>
        <taxon>PACMAD clade</taxon>
        <taxon>Panicoideae</taxon>
        <taxon>Panicodae</taxon>
        <taxon>Paniceae</taxon>
        <taxon>Cenchrinae</taxon>
        <taxon>Setaria</taxon>
    </lineage>
</organism>
<feature type="region of interest" description="Disordered" evidence="1">
    <location>
        <begin position="74"/>
        <end position="117"/>
    </location>
</feature>
<gene>
    <name evidence="2" type="ORF">SETIT_3G286700v2</name>
</gene>
<dbReference type="AlphaFoldDB" id="A0A368QJX6"/>
<name>A0A368QJX6_SETIT</name>
<dbReference type="EMBL" id="CM003530">
    <property type="protein sequence ID" value="RCV18269.1"/>
    <property type="molecule type" value="Genomic_DNA"/>
</dbReference>
<evidence type="ECO:0008006" key="3">
    <source>
        <dbReference type="Google" id="ProtNLM"/>
    </source>
</evidence>
<accession>A0A368QJX6</accession>
<evidence type="ECO:0000313" key="2">
    <source>
        <dbReference type="EMBL" id="RCV18269.1"/>
    </source>
</evidence>
<evidence type="ECO:0000256" key="1">
    <source>
        <dbReference type="SAM" id="MobiDB-lite"/>
    </source>
</evidence>
<protein>
    <recommendedName>
        <fullName evidence="3">F-box domain-containing protein</fullName>
    </recommendedName>
</protein>
<sequence length="287" mass="30397">MIAGGGGSVVSWKDYFAPISFLLLLLLLSHGPALRCLLFPLLLLHPPSPSSAAAEALAPVLPIATATSRLLATEPNKRHRTVTATPMDDTAAAAEANRSRAHAQRQQPWEQHPQQQPLLPGLPDHLAQLCLASLPPHLLHAVCQPWCRLLYSPSFLPFLSLYAVLDGGADATGAGVSFAAYDAIAGRWDELSSVAAAGRLVLVTSSTWSLSPALPRPVVFDPSTPSLQWRLGSRFRSRRVGGAPRGAREGACLWRARWARGTMPTTCGLGMLAGWLGGGADASGGEK</sequence>